<dbReference type="Proteomes" id="UP001500840">
    <property type="component" value="Unassembled WGS sequence"/>
</dbReference>
<keyword evidence="2" id="KW-1185">Reference proteome</keyword>
<dbReference type="RefSeq" id="WP_339940769.1">
    <property type="nucleotide sequence ID" value="NZ_BAABGA010000046.1"/>
</dbReference>
<name>A0ABP8MZI3_9BACT</name>
<dbReference type="EMBL" id="BAABGA010000046">
    <property type="protein sequence ID" value="GAA4458679.1"/>
    <property type="molecule type" value="Genomic_DNA"/>
</dbReference>
<proteinExistence type="predicted"/>
<accession>A0ABP8MZI3</accession>
<organism evidence="1 2">
    <name type="scientific">Novipirellula rosea</name>
    <dbReference type="NCBI Taxonomy" id="1031540"/>
    <lineage>
        <taxon>Bacteria</taxon>
        <taxon>Pseudomonadati</taxon>
        <taxon>Planctomycetota</taxon>
        <taxon>Planctomycetia</taxon>
        <taxon>Pirellulales</taxon>
        <taxon>Pirellulaceae</taxon>
        <taxon>Novipirellula</taxon>
    </lineage>
</organism>
<reference evidence="2" key="1">
    <citation type="journal article" date="2019" name="Int. J. Syst. Evol. Microbiol.">
        <title>The Global Catalogue of Microorganisms (GCM) 10K type strain sequencing project: providing services to taxonomists for standard genome sequencing and annotation.</title>
        <authorList>
            <consortium name="The Broad Institute Genomics Platform"/>
            <consortium name="The Broad Institute Genome Sequencing Center for Infectious Disease"/>
            <person name="Wu L."/>
            <person name="Ma J."/>
        </authorList>
    </citation>
    <scope>NUCLEOTIDE SEQUENCE [LARGE SCALE GENOMIC DNA]</scope>
    <source>
        <strain evidence="2">JCM 17759</strain>
    </source>
</reference>
<evidence type="ECO:0000313" key="2">
    <source>
        <dbReference type="Proteomes" id="UP001500840"/>
    </source>
</evidence>
<gene>
    <name evidence="1" type="ORF">GCM10023156_37200</name>
</gene>
<sequence length="69" mass="7608">MKRLACLALLSCTFCFNLGCGEPRAASVLEGANEEEIAKVRAAIEEEQRMMEKGFAQGNYDQSKPLPKN</sequence>
<comment type="caution">
    <text evidence="1">The sequence shown here is derived from an EMBL/GenBank/DDBJ whole genome shotgun (WGS) entry which is preliminary data.</text>
</comment>
<protein>
    <submittedName>
        <fullName evidence="1">Uncharacterized protein</fullName>
    </submittedName>
</protein>
<evidence type="ECO:0000313" key="1">
    <source>
        <dbReference type="EMBL" id="GAA4458679.1"/>
    </source>
</evidence>